<dbReference type="CDD" id="cd01991">
    <property type="entry name" value="Asn_synthase_B_C"/>
    <property type="match status" value="1"/>
</dbReference>
<dbReference type="PANTHER" id="PTHR43284">
    <property type="entry name" value="ASPARAGINE SYNTHETASE (GLUTAMINE-HYDROLYZING)"/>
    <property type="match status" value="1"/>
</dbReference>
<dbReference type="InterPro" id="IPR033738">
    <property type="entry name" value="AsnB_N"/>
</dbReference>
<dbReference type="InterPro" id="IPR006426">
    <property type="entry name" value="Asn_synth_AEB"/>
</dbReference>
<dbReference type="eggNOG" id="COG0367">
    <property type="taxonomic scope" value="Bacteria"/>
</dbReference>
<dbReference type="InterPro" id="IPR001962">
    <property type="entry name" value="Asn_synthase"/>
</dbReference>
<dbReference type="PANTHER" id="PTHR43284:SF1">
    <property type="entry name" value="ASPARAGINE SYNTHETASE"/>
    <property type="match status" value="1"/>
</dbReference>
<organism evidence="13 14">
    <name type="scientific">Blastococcus saxobsidens (strain DD2)</name>
    <dbReference type="NCBI Taxonomy" id="1146883"/>
    <lineage>
        <taxon>Bacteria</taxon>
        <taxon>Bacillati</taxon>
        <taxon>Actinomycetota</taxon>
        <taxon>Actinomycetes</taxon>
        <taxon>Geodermatophilales</taxon>
        <taxon>Geodermatophilaceae</taxon>
        <taxon>Blastococcus</taxon>
    </lineage>
</organism>
<dbReference type="SUPFAM" id="SSF56235">
    <property type="entry name" value="N-terminal nucleophile aminohydrolases (Ntn hydrolases)"/>
    <property type="match status" value="1"/>
</dbReference>
<evidence type="ECO:0000256" key="3">
    <source>
        <dbReference type="ARBA" id="ARBA00012737"/>
    </source>
</evidence>
<comment type="similarity">
    <text evidence="2">Belongs to the asparagine synthetase family.</text>
</comment>
<dbReference type="EC" id="6.3.5.4" evidence="3"/>
<dbReference type="KEGG" id="bsd:BLASA_0342"/>
<dbReference type="PROSITE" id="PS51278">
    <property type="entry name" value="GATASE_TYPE_2"/>
    <property type="match status" value="1"/>
</dbReference>
<evidence type="ECO:0000256" key="8">
    <source>
        <dbReference type="ARBA" id="ARBA00048741"/>
    </source>
</evidence>
<dbReference type="STRING" id="1146883.BLASA_0342"/>
<dbReference type="GO" id="GO:0006529">
    <property type="term" value="P:asparagine biosynthetic process"/>
    <property type="evidence" value="ECO:0007669"/>
    <property type="project" value="UniProtKB-KW"/>
</dbReference>
<evidence type="ECO:0000256" key="11">
    <source>
        <dbReference type="PIRSR" id="PIRSR001589-3"/>
    </source>
</evidence>
<protein>
    <recommendedName>
        <fullName evidence="3">asparagine synthase (glutamine-hydrolyzing)</fullName>
        <ecNumber evidence="3">6.3.5.4</ecNumber>
    </recommendedName>
</protein>
<dbReference type="InterPro" id="IPR014729">
    <property type="entry name" value="Rossmann-like_a/b/a_fold"/>
</dbReference>
<proteinExistence type="inferred from homology"/>
<keyword evidence="14" id="KW-1185">Reference proteome</keyword>
<dbReference type="NCBIfam" id="TIGR01536">
    <property type="entry name" value="asn_synth_AEB"/>
    <property type="match status" value="1"/>
</dbReference>
<dbReference type="EMBL" id="FO117623">
    <property type="protein sequence ID" value="CCG01319.1"/>
    <property type="molecule type" value="Genomic_DNA"/>
</dbReference>
<evidence type="ECO:0000256" key="2">
    <source>
        <dbReference type="ARBA" id="ARBA00005752"/>
    </source>
</evidence>
<evidence type="ECO:0000313" key="14">
    <source>
        <dbReference type="Proteomes" id="UP000007517"/>
    </source>
</evidence>
<dbReference type="RefSeq" id="WP_014374236.1">
    <property type="nucleotide sequence ID" value="NC_016943.1"/>
</dbReference>
<evidence type="ECO:0000259" key="12">
    <source>
        <dbReference type="PROSITE" id="PS51278"/>
    </source>
</evidence>
<dbReference type="Proteomes" id="UP000007517">
    <property type="component" value="Chromosome"/>
</dbReference>
<evidence type="ECO:0000256" key="6">
    <source>
        <dbReference type="ARBA" id="ARBA00022888"/>
    </source>
</evidence>
<dbReference type="PIRSF" id="PIRSF001589">
    <property type="entry name" value="Asn_synthetase_glu-h"/>
    <property type="match status" value="1"/>
</dbReference>
<sequence length="638" mass="69777">MCGIVGLLDFDGVLTTEAMRHHLGTMVSSVTHRGPDDQGVFLDDRVGLGHRRLAVVDLSPAGHQPMTSRNGRHVLVFNGMIYNFRALAKQLASEGVTFRGHSDTEVLLEAWATWGPEETLSQVNGMFALAVWDRQERTLILARDRLGEKPLYWTHQRGVLAFGSEVRSLVQLPIVDRELDRDVLAEMLHWSFVPGAASVWKGVHRLEPGHVLRFRHGDAQPRLGPYWSISSVALAGSADPFTGSEEELVERTEELLTDAVSLRLESDVPLGTFLSGGIDSALVTALATSTGQSIRTFTVGMAGGGDLDESDAAGEVARHLGTDHTTVRLRPQDVMRGVDDLGRVYDEPFADPSALALLALARATREYATVALSGDGGDELFGGYNRYVAAQRVVISAARVPHVLRVAAARGVRAVPPRAWQRLGTRVLPRLATIPDLGSKAHRAADVLGSRDLGDAWMSLAAIWPQPPILGAGPTPARAPEPSLRGLMLRDQAVTLPDDMLTKVDRATMSVGLEARVPLLDHRLVEWSWRLPTEAMVRDGRGKWVLREVLSRHLPADMIDRPKAGFDPPVGRWLTGPLRGWAEERLSPEALAGSGIIDPQPVQRAWRAHLAGRADHTYRLWSVVMLQSWLAEQKDVVG</sequence>
<dbReference type="Pfam" id="PF13522">
    <property type="entry name" value="GATase_6"/>
    <property type="match status" value="1"/>
</dbReference>
<feature type="binding site" evidence="10">
    <location>
        <position position="103"/>
    </location>
    <ligand>
        <name>L-glutamine</name>
        <dbReference type="ChEBI" id="CHEBI:58359"/>
    </ligand>
</feature>
<keyword evidence="4 10" id="KW-0547">Nucleotide-binding</keyword>
<dbReference type="InterPro" id="IPR029055">
    <property type="entry name" value="Ntn_hydrolases_N"/>
</dbReference>
<name>H6RM77_BLASD</name>
<feature type="active site" description="For GATase activity" evidence="9">
    <location>
        <position position="2"/>
    </location>
</feature>
<dbReference type="Gene3D" id="3.60.20.10">
    <property type="entry name" value="Glutamine Phosphoribosylpyrophosphate, subunit 1, domain 1"/>
    <property type="match status" value="1"/>
</dbReference>
<feature type="binding site" evidence="10">
    <location>
        <position position="299"/>
    </location>
    <ligand>
        <name>ATP</name>
        <dbReference type="ChEBI" id="CHEBI:30616"/>
    </ligand>
</feature>
<dbReference type="GO" id="GO:0005829">
    <property type="term" value="C:cytosol"/>
    <property type="evidence" value="ECO:0007669"/>
    <property type="project" value="TreeGrafter"/>
</dbReference>
<dbReference type="GO" id="GO:0004066">
    <property type="term" value="F:asparagine synthase (glutamine-hydrolyzing) activity"/>
    <property type="evidence" value="ECO:0007669"/>
    <property type="project" value="UniProtKB-EC"/>
</dbReference>
<dbReference type="GO" id="GO:0005524">
    <property type="term" value="F:ATP binding"/>
    <property type="evidence" value="ECO:0007669"/>
    <property type="project" value="UniProtKB-KW"/>
</dbReference>
<keyword evidence="7 9" id="KW-0315">Glutamine amidotransferase</keyword>
<keyword evidence="13" id="KW-0436">Ligase</keyword>
<feature type="site" description="Important for beta-aspartyl-AMP intermediate formation" evidence="11">
    <location>
        <position position="375"/>
    </location>
</feature>
<evidence type="ECO:0000256" key="10">
    <source>
        <dbReference type="PIRSR" id="PIRSR001589-2"/>
    </source>
</evidence>
<dbReference type="Gene3D" id="3.40.50.620">
    <property type="entry name" value="HUPs"/>
    <property type="match status" value="1"/>
</dbReference>
<comment type="pathway">
    <text evidence="1">Amino-acid biosynthesis; L-asparagine biosynthesis; L-asparagine from L-aspartate (L-Gln route): step 1/1.</text>
</comment>
<feature type="binding site" evidence="10">
    <location>
        <begin position="373"/>
        <end position="374"/>
    </location>
    <ligand>
        <name>ATP</name>
        <dbReference type="ChEBI" id="CHEBI:30616"/>
    </ligand>
</feature>
<accession>H6RM77</accession>
<reference evidence="14" key="2">
    <citation type="submission" date="2012-02" db="EMBL/GenBank/DDBJ databases">
        <title>Complete genome sequence of Blastococcus saxobsidens strain DD2.</title>
        <authorList>
            <person name="Genoscope."/>
        </authorList>
    </citation>
    <scope>NUCLEOTIDE SEQUENCE [LARGE SCALE GENOMIC DNA]</scope>
    <source>
        <strain evidence="14">DD2</strain>
    </source>
</reference>
<evidence type="ECO:0000256" key="9">
    <source>
        <dbReference type="PIRSR" id="PIRSR001589-1"/>
    </source>
</evidence>
<dbReference type="OrthoDB" id="9763290at2"/>
<dbReference type="HOGENOM" id="CLU_014658_3_1_11"/>
<keyword evidence="9" id="KW-0028">Amino-acid biosynthesis</keyword>
<evidence type="ECO:0000313" key="13">
    <source>
        <dbReference type="EMBL" id="CCG01319.1"/>
    </source>
</evidence>
<dbReference type="AlphaFoldDB" id="H6RM77"/>
<evidence type="ECO:0000256" key="7">
    <source>
        <dbReference type="ARBA" id="ARBA00022962"/>
    </source>
</evidence>
<keyword evidence="6 9" id="KW-0061">Asparagine biosynthesis</keyword>
<reference evidence="13 14" key="1">
    <citation type="journal article" date="2012" name="J. Bacteriol.">
        <title>Genome Sequence of Blastococcus saxobsidens DD2, a Stone-Inhabiting Bacterium.</title>
        <authorList>
            <person name="Chouaia B."/>
            <person name="Crotti E."/>
            <person name="Brusetti L."/>
            <person name="Daffonchio D."/>
            <person name="Essoussi I."/>
            <person name="Nouioui I."/>
            <person name="Sbissi I."/>
            <person name="Ghodhbane-Gtari F."/>
            <person name="Gtari M."/>
            <person name="Vacherie B."/>
            <person name="Barbe V."/>
            <person name="Medigue C."/>
            <person name="Gury J."/>
            <person name="Pujic P."/>
            <person name="Normand P."/>
        </authorList>
    </citation>
    <scope>NUCLEOTIDE SEQUENCE [LARGE SCALE GENOMIC DNA]</scope>
    <source>
        <strain evidence="13 14">DD2</strain>
    </source>
</reference>
<dbReference type="CDD" id="cd00712">
    <property type="entry name" value="AsnB"/>
    <property type="match status" value="1"/>
</dbReference>
<evidence type="ECO:0000256" key="4">
    <source>
        <dbReference type="ARBA" id="ARBA00022741"/>
    </source>
</evidence>
<comment type="catalytic activity">
    <reaction evidence="8">
        <text>L-aspartate + L-glutamine + ATP + H2O = L-asparagine + L-glutamate + AMP + diphosphate + H(+)</text>
        <dbReference type="Rhea" id="RHEA:12228"/>
        <dbReference type="ChEBI" id="CHEBI:15377"/>
        <dbReference type="ChEBI" id="CHEBI:15378"/>
        <dbReference type="ChEBI" id="CHEBI:29985"/>
        <dbReference type="ChEBI" id="CHEBI:29991"/>
        <dbReference type="ChEBI" id="CHEBI:30616"/>
        <dbReference type="ChEBI" id="CHEBI:33019"/>
        <dbReference type="ChEBI" id="CHEBI:58048"/>
        <dbReference type="ChEBI" id="CHEBI:58359"/>
        <dbReference type="ChEBI" id="CHEBI:456215"/>
        <dbReference type="EC" id="6.3.5.4"/>
    </reaction>
</comment>
<dbReference type="SUPFAM" id="SSF52402">
    <property type="entry name" value="Adenine nucleotide alpha hydrolases-like"/>
    <property type="match status" value="1"/>
</dbReference>
<dbReference type="InterPro" id="IPR017932">
    <property type="entry name" value="GATase_2_dom"/>
</dbReference>
<evidence type="ECO:0000256" key="5">
    <source>
        <dbReference type="ARBA" id="ARBA00022840"/>
    </source>
</evidence>
<gene>
    <name evidence="13" type="ordered locus">BLASA_0342</name>
</gene>
<evidence type="ECO:0000256" key="1">
    <source>
        <dbReference type="ARBA" id="ARBA00005187"/>
    </source>
</evidence>
<keyword evidence="5 10" id="KW-0067">ATP-binding</keyword>
<dbReference type="InterPro" id="IPR051786">
    <property type="entry name" value="ASN_synthetase/amidase"/>
</dbReference>
<dbReference type="Pfam" id="PF00733">
    <property type="entry name" value="Asn_synthase"/>
    <property type="match status" value="1"/>
</dbReference>
<feature type="domain" description="Glutamine amidotransferase type-2" evidence="12">
    <location>
        <begin position="2"/>
        <end position="217"/>
    </location>
</feature>